<name>A0ABR7LII1_9ACTN</name>
<sequence>MRRWRRSDNSDLTYHVGDSASMLCFYQTWCRVLLALHDGNSEQQVVAYSDRNHERILVAGIQLVSEPSKSVRRDRAYVNDFTQFVSWCLKKTMSLFRNPKCGADPFVYDFSLGAMFIRRQTGHQFTTSNVVVAFVMLDHSEWASVIEMKFQNFL</sequence>
<protein>
    <submittedName>
        <fullName evidence="1">Uncharacterized protein</fullName>
    </submittedName>
</protein>
<keyword evidence="2" id="KW-1185">Reference proteome</keyword>
<dbReference type="RefSeq" id="WP_187241654.1">
    <property type="nucleotide sequence ID" value="NZ_BAAAOK010000042.1"/>
</dbReference>
<organism evidence="1 2">
    <name type="scientific">Actinomadura alba</name>
    <dbReference type="NCBI Taxonomy" id="406431"/>
    <lineage>
        <taxon>Bacteria</taxon>
        <taxon>Bacillati</taxon>
        <taxon>Actinomycetota</taxon>
        <taxon>Actinomycetes</taxon>
        <taxon>Streptosporangiales</taxon>
        <taxon>Thermomonosporaceae</taxon>
        <taxon>Actinomadura</taxon>
    </lineage>
</organism>
<gene>
    <name evidence="1" type="ORF">HKK74_03930</name>
</gene>
<comment type="caution">
    <text evidence="1">The sequence shown here is derived from an EMBL/GenBank/DDBJ whole genome shotgun (WGS) entry which is preliminary data.</text>
</comment>
<accession>A0ABR7LII1</accession>
<evidence type="ECO:0000313" key="1">
    <source>
        <dbReference type="EMBL" id="MBC6464647.1"/>
    </source>
</evidence>
<proteinExistence type="predicted"/>
<dbReference type="Proteomes" id="UP000805614">
    <property type="component" value="Unassembled WGS sequence"/>
</dbReference>
<dbReference type="EMBL" id="JABVEC010000002">
    <property type="protein sequence ID" value="MBC6464647.1"/>
    <property type="molecule type" value="Genomic_DNA"/>
</dbReference>
<evidence type="ECO:0000313" key="2">
    <source>
        <dbReference type="Proteomes" id="UP000805614"/>
    </source>
</evidence>
<reference evidence="1 2" key="1">
    <citation type="submission" date="2020-06" db="EMBL/GenBank/DDBJ databases">
        <title>Actinomadura xiongansis sp. nov., isolated from soil of Baiyangdian.</title>
        <authorList>
            <person name="Zhang X."/>
        </authorList>
    </citation>
    <scope>NUCLEOTIDE SEQUENCE [LARGE SCALE GENOMIC DNA]</scope>
    <source>
        <strain evidence="1 2">HBUM206468</strain>
    </source>
</reference>